<dbReference type="Pfam" id="PF02195">
    <property type="entry name" value="ParB_N"/>
    <property type="match status" value="1"/>
</dbReference>
<reference evidence="3" key="1">
    <citation type="submission" date="2020-01" db="EMBL/GenBank/DDBJ databases">
        <authorList>
            <person name="Yang Y."/>
            <person name="Kwon Y.M."/>
        </authorList>
    </citation>
    <scope>NUCLEOTIDE SEQUENCE</scope>
    <source>
        <strain evidence="3">PG104</strain>
        <plasmid evidence="3">unnamed1</plasmid>
    </source>
</reference>
<geneLocation type="plasmid" evidence="3 4">
    <name>unnamed1</name>
</geneLocation>
<dbReference type="EMBL" id="CP047290">
    <property type="protein sequence ID" value="QUS37066.1"/>
    <property type="molecule type" value="Genomic_DNA"/>
</dbReference>
<dbReference type="SMART" id="SM00470">
    <property type="entry name" value="ParB"/>
    <property type="match status" value="1"/>
</dbReference>
<gene>
    <name evidence="3" type="ORF">GR316_11795</name>
</gene>
<name>A0A8J8MUQ6_9RHOB</name>
<dbReference type="InterPro" id="IPR003115">
    <property type="entry name" value="ParB_N"/>
</dbReference>
<dbReference type="KEGG" id="fap:GR316_11795"/>
<dbReference type="PANTHER" id="PTHR33375:SF1">
    <property type="entry name" value="CHROMOSOME-PARTITIONING PROTEIN PARB-RELATED"/>
    <property type="match status" value="1"/>
</dbReference>
<feature type="region of interest" description="Disordered" evidence="1">
    <location>
        <begin position="292"/>
        <end position="312"/>
    </location>
</feature>
<dbReference type="SUPFAM" id="SSF110849">
    <property type="entry name" value="ParB/Sulfiredoxin"/>
    <property type="match status" value="1"/>
</dbReference>
<dbReference type="Gene3D" id="3.90.1530.30">
    <property type="match status" value="1"/>
</dbReference>
<keyword evidence="4" id="KW-1185">Reference proteome</keyword>
<dbReference type="InterPro" id="IPR050336">
    <property type="entry name" value="Chromosome_partition/occlusion"/>
</dbReference>
<dbReference type="AlphaFoldDB" id="A0A8J8MUQ6"/>
<accession>A0A8J8MUQ6</accession>
<evidence type="ECO:0000313" key="4">
    <source>
        <dbReference type="Proteomes" id="UP000679284"/>
    </source>
</evidence>
<feature type="domain" description="ParB-like N-terminal" evidence="2">
    <location>
        <begin position="79"/>
        <end position="180"/>
    </location>
</feature>
<dbReference type="PANTHER" id="PTHR33375">
    <property type="entry name" value="CHROMOSOME-PARTITIONING PROTEIN PARB-RELATED"/>
    <property type="match status" value="1"/>
</dbReference>
<evidence type="ECO:0000259" key="2">
    <source>
        <dbReference type="SMART" id="SM00470"/>
    </source>
</evidence>
<dbReference type="InterPro" id="IPR036086">
    <property type="entry name" value="ParB/Sulfiredoxin_sf"/>
</dbReference>
<protein>
    <submittedName>
        <fullName evidence="3">ParB N-terminal domain-containing protein</fullName>
    </submittedName>
</protein>
<dbReference type="GO" id="GO:0007059">
    <property type="term" value="P:chromosome segregation"/>
    <property type="evidence" value="ECO:0007669"/>
    <property type="project" value="TreeGrafter"/>
</dbReference>
<dbReference type="GO" id="GO:0005694">
    <property type="term" value="C:chromosome"/>
    <property type="evidence" value="ECO:0007669"/>
    <property type="project" value="TreeGrafter"/>
</dbReference>
<sequence length="361" mass="39768">MAKRRKLEAPSSDDLERFEAEFRRETPPRMPLAAPISQIAADSARAHDPRSAAERAEAARDRADAERFRNADMQGLILQDIPLDAIEADAIVRDRLVLDAEDMAELQQSIATQGMRLPIEVFRTENPQKPYGLISGYRRLRAVQNLRAMRGQGGFDTIKAIIRDPDAMGGPFVAMVEENEVRAGLSHFERGRIAVIAAQQGAFPNVEAAVDALFASASRAKRSKVRSFALIFEELGDMLMFPDALREKEGLKLAAALRDGHEAALREALAQGVIDSPQDELMRLEEVLGDLGPAPVRPERGGRPPRAAGKMRGRRAVLDTGIALTSVHDGKGWTIRLDGQRVDAELVEVAMRELERLLGPY</sequence>
<proteinExistence type="predicted"/>
<dbReference type="Proteomes" id="UP000679284">
    <property type="component" value="Plasmid unnamed1"/>
</dbReference>
<dbReference type="RefSeq" id="WP_211785343.1">
    <property type="nucleotide sequence ID" value="NZ_CP047290.1"/>
</dbReference>
<keyword evidence="3" id="KW-0614">Plasmid</keyword>
<evidence type="ECO:0000256" key="1">
    <source>
        <dbReference type="SAM" id="MobiDB-lite"/>
    </source>
</evidence>
<evidence type="ECO:0000313" key="3">
    <source>
        <dbReference type="EMBL" id="QUS37066.1"/>
    </source>
</evidence>
<organism evidence="3 4">
    <name type="scientific">Falsirhodobacter algicola</name>
    <dbReference type="NCBI Taxonomy" id="2692330"/>
    <lineage>
        <taxon>Bacteria</taxon>
        <taxon>Pseudomonadati</taxon>
        <taxon>Pseudomonadota</taxon>
        <taxon>Alphaproteobacteria</taxon>
        <taxon>Rhodobacterales</taxon>
        <taxon>Paracoccaceae</taxon>
        <taxon>Falsirhodobacter</taxon>
    </lineage>
</organism>